<protein>
    <submittedName>
        <fullName evidence="1">ATPase 10 plasma membrane-type-like</fullName>
    </submittedName>
</protein>
<proteinExistence type="predicted"/>
<reference evidence="1" key="1">
    <citation type="submission" date="2018-02" db="EMBL/GenBank/DDBJ databases">
        <title>Rhizophora mucronata_Transcriptome.</title>
        <authorList>
            <person name="Meera S.P."/>
            <person name="Sreeshan A."/>
            <person name="Augustine A."/>
        </authorList>
    </citation>
    <scope>NUCLEOTIDE SEQUENCE</scope>
    <source>
        <tissue evidence="1">Leaf</tissue>
    </source>
</reference>
<organism evidence="1">
    <name type="scientific">Rhizophora mucronata</name>
    <name type="common">Asiatic mangrove</name>
    <dbReference type="NCBI Taxonomy" id="61149"/>
    <lineage>
        <taxon>Eukaryota</taxon>
        <taxon>Viridiplantae</taxon>
        <taxon>Streptophyta</taxon>
        <taxon>Embryophyta</taxon>
        <taxon>Tracheophyta</taxon>
        <taxon>Spermatophyta</taxon>
        <taxon>Magnoliopsida</taxon>
        <taxon>eudicotyledons</taxon>
        <taxon>Gunneridae</taxon>
        <taxon>Pentapetalae</taxon>
        <taxon>rosids</taxon>
        <taxon>fabids</taxon>
        <taxon>Malpighiales</taxon>
        <taxon>Rhizophoraceae</taxon>
        <taxon>Rhizophora</taxon>
    </lineage>
</organism>
<sequence length="101" mass="11746">MQAGMSVSTLTRNTKARYERKLMVYCKLAKRLKSSYCPIHYVLCMVVGISLKSYMDPDVFYLKVGWWPYGLFKQVHTTIPFVCSGHAMLVDPKVHIYDLNY</sequence>
<dbReference type="AlphaFoldDB" id="A0A2P2MS47"/>
<name>A0A2P2MS47_RHIMU</name>
<dbReference type="EMBL" id="GGEC01052552">
    <property type="protein sequence ID" value="MBX33036.1"/>
    <property type="molecule type" value="Transcribed_RNA"/>
</dbReference>
<accession>A0A2P2MS47</accession>
<evidence type="ECO:0000313" key="1">
    <source>
        <dbReference type="EMBL" id="MBX33036.1"/>
    </source>
</evidence>